<keyword evidence="9" id="KW-0408">Iron</keyword>
<keyword evidence="14" id="KW-1185">Reference proteome</keyword>
<evidence type="ECO:0000256" key="8">
    <source>
        <dbReference type="ARBA" id="ARBA00022801"/>
    </source>
</evidence>
<dbReference type="InterPro" id="IPR005122">
    <property type="entry name" value="Uracil-DNA_glycosylase-like"/>
</dbReference>
<keyword evidence="8 13" id="KW-0378">Hydrolase</keyword>
<evidence type="ECO:0000256" key="9">
    <source>
        <dbReference type="ARBA" id="ARBA00023004"/>
    </source>
</evidence>
<dbReference type="PANTHER" id="PTHR33693">
    <property type="entry name" value="TYPE-5 URACIL-DNA GLYCOSYLASE"/>
    <property type="match status" value="1"/>
</dbReference>
<comment type="similarity">
    <text evidence="2">Belongs to the uracil-DNA glycosylase (UDG) superfamily. Type 4 (UDGa) family.</text>
</comment>
<reference evidence="13 14" key="1">
    <citation type="submission" date="2022-09" db="EMBL/GenBank/DDBJ databases">
        <title>Xylan utilization by haloarchaea-nanohaloarchaea associations.</title>
        <authorList>
            <person name="Yakimov M."/>
        </authorList>
    </citation>
    <scope>NUCLEOTIDE SEQUENCE [LARGE SCALE GENOMIC DNA]</scope>
    <source>
        <strain evidence="13 14">SVXNc</strain>
    </source>
</reference>
<dbReference type="InterPro" id="IPR005273">
    <property type="entry name" value="Ura-DNA_glyco_family4"/>
</dbReference>
<evidence type="ECO:0000256" key="1">
    <source>
        <dbReference type="ARBA" id="ARBA00001400"/>
    </source>
</evidence>
<dbReference type="EC" id="3.2.2.27" evidence="3"/>
<organism evidence="13 14">
    <name type="scientific">Candidatus Nanohalococcus occultus</name>
    <dbReference type="NCBI Taxonomy" id="2978047"/>
    <lineage>
        <taxon>Archaea</taxon>
        <taxon>Candidatus Nanohalarchaeota</taxon>
        <taxon>Candidatus Nanohalarchaeota incertae sedis</taxon>
        <taxon>Candidatus Nanohalococcus</taxon>
    </lineage>
</organism>
<evidence type="ECO:0000256" key="11">
    <source>
        <dbReference type="ARBA" id="ARBA00023204"/>
    </source>
</evidence>
<keyword evidence="5" id="KW-0004">4Fe-4S</keyword>
<dbReference type="PANTHER" id="PTHR33693:SF1">
    <property type="entry name" value="TYPE-4 URACIL-DNA GLYCOSYLASE"/>
    <property type="match status" value="1"/>
</dbReference>
<evidence type="ECO:0000256" key="5">
    <source>
        <dbReference type="ARBA" id="ARBA00022485"/>
    </source>
</evidence>
<dbReference type="CDD" id="cd10030">
    <property type="entry name" value="UDG-F4_TTUDGA_SPO1dp_like"/>
    <property type="match status" value="1"/>
</dbReference>
<keyword evidence="11" id="KW-0234">DNA repair</keyword>
<dbReference type="GeneID" id="90589750"/>
<comment type="catalytic activity">
    <reaction evidence="1">
        <text>Hydrolyzes single-stranded DNA or mismatched double-stranded DNA and polynucleotides, releasing free uracil.</text>
        <dbReference type="EC" id="3.2.2.27"/>
    </reaction>
</comment>
<evidence type="ECO:0000256" key="6">
    <source>
        <dbReference type="ARBA" id="ARBA00022723"/>
    </source>
</evidence>
<dbReference type="EMBL" id="CP104395">
    <property type="protein sequence ID" value="WEL19341.1"/>
    <property type="molecule type" value="Genomic_DNA"/>
</dbReference>
<evidence type="ECO:0000259" key="12">
    <source>
        <dbReference type="SMART" id="SM00986"/>
    </source>
</evidence>
<dbReference type="Proteomes" id="UP001218034">
    <property type="component" value="Chromosome"/>
</dbReference>
<dbReference type="SMART" id="SM00986">
    <property type="entry name" value="UDG"/>
    <property type="match status" value="1"/>
</dbReference>
<evidence type="ECO:0000256" key="10">
    <source>
        <dbReference type="ARBA" id="ARBA00023014"/>
    </source>
</evidence>
<evidence type="ECO:0000256" key="2">
    <source>
        <dbReference type="ARBA" id="ARBA00006521"/>
    </source>
</evidence>
<sequence>MDFKQKYSEFFENLDPKYFNEERFVPAVGPEDAKFVLIGEAPGANEVEEGEPFVGRAGNRMDEILHKIGVDRDELYITNLVKIRPPDNRDPKKDEIKAWAPLLEKELENIEPEAIVTLGNFASREMLDTSKGISKIHGRTFRKNGWKIMPVYHPAATLYDRSKGPELEKDLRKAFGKRDAGQQSLKDL</sequence>
<dbReference type="Pfam" id="PF03167">
    <property type="entry name" value="UDG"/>
    <property type="match status" value="1"/>
</dbReference>
<dbReference type="NCBIfam" id="TIGR00758">
    <property type="entry name" value="UDG_fam4"/>
    <property type="match status" value="1"/>
</dbReference>
<dbReference type="InterPro" id="IPR051536">
    <property type="entry name" value="UDG_Type-4/5"/>
</dbReference>
<protein>
    <recommendedName>
        <fullName evidence="4">Type-4 uracil-DNA glycosylase</fullName>
        <ecNumber evidence="3">3.2.2.27</ecNumber>
    </recommendedName>
</protein>
<accession>A0ABY8CI29</accession>
<dbReference type="SMART" id="SM00987">
    <property type="entry name" value="UreE_C"/>
    <property type="match status" value="1"/>
</dbReference>
<feature type="domain" description="Uracil-DNA glycosylase-like" evidence="12">
    <location>
        <begin position="26"/>
        <end position="172"/>
    </location>
</feature>
<proteinExistence type="inferred from homology"/>
<dbReference type="GO" id="GO:0004844">
    <property type="term" value="F:uracil DNA N-glycosylase activity"/>
    <property type="evidence" value="ECO:0007669"/>
    <property type="project" value="UniProtKB-EC"/>
</dbReference>
<keyword evidence="7" id="KW-0227">DNA damage</keyword>
<dbReference type="Gene3D" id="3.40.470.10">
    <property type="entry name" value="Uracil-DNA glycosylase-like domain"/>
    <property type="match status" value="1"/>
</dbReference>
<dbReference type="RefSeq" id="WP_347722213.1">
    <property type="nucleotide sequence ID" value="NZ_CP104395.1"/>
</dbReference>
<name>A0ABY8CI29_9ARCH</name>
<gene>
    <name evidence="13" type="ORF">SVXNc_0314</name>
</gene>
<evidence type="ECO:0000313" key="13">
    <source>
        <dbReference type="EMBL" id="WEL19341.1"/>
    </source>
</evidence>
<evidence type="ECO:0000313" key="14">
    <source>
        <dbReference type="Proteomes" id="UP001218034"/>
    </source>
</evidence>
<evidence type="ECO:0000256" key="7">
    <source>
        <dbReference type="ARBA" id="ARBA00022763"/>
    </source>
</evidence>
<dbReference type="InterPro" id="IPR036895">
    <property type="entry name" value="Uracil-DNA_glycosylase-like_sf"/>
</dbReference>
<keyword evidence="10" id="KW-0411">Iron-sulfur</keyword>
<dbReference type="SUPFAM" id="SSF52141">
    <property type="entry name" value="Uracil-DNA glycosylase-like"/>
    <property type="match status" value="1"/>
</dbReference>
<evidence type="ECO:0000256" key="3">
    <source>
        <dbReference type="ARBA" id="ARBA00012030"/>
    </source>
</evidence>
<keyword evidence="6" id="KW-0479">Metal-binding</keyword>
<evidence type="ECO:0000256" key="4">
    <source>
        <dbReference type="ARBA" id="ARBA00019403"/>
    </source>
</evidence>
<keyword evidence="13" id="KW-0326">Glycosidase</keyword>